<dbReference type="PANTHER" id="PTHR30618:SF0">
    <property type="entry name" value="PURINE-URACIL PERMEASE NCS1"/>
    <property type="match status" value="1"/>
</dbReference>
<feature type="transmembrane region" description="Helical" evidence="7">
    <location>
        <begin position="319"/>
        <end position="341"/>
    </location>
</feature>
<evidence type="ECO:0000256" key="1">
    <source>
        <dbReference type="ARBA" id="ARBA00004141"/>
    </source>
</evidence>
<dbReference type="InterPro" id="IPR001248">
    <property type="entry name" value="Pur-cyt_permease"/>
</dbReference>
<evidence type="ECO:0000256" key="7">
    <source>
        <dbReference type="SAM" id="Phobius"/>
    </source>
</evidence>
<feature type="transmembrane region" description="Helical" evidence="7">
    <location>
        <begin position="568"/>
        <end position="589"/>
    </location>
</feature>
<accession>A0A9P8XXN1</accession>
<feature type="transmembrane region" description="Helical" evidence="7">
    <location>
        <begin position="285"/>
        <end position="304"/>
    </location>
</feature>
<dbReference type="Pfam" id="PF02133">
    <property type="entry name" value="Transp_cyt_pur"/>
    <property type="match status" value="1"/>
</dbReference>
<dbReference type="EMBL" id="JAGTJQ010000009">
    <property type="protein sequence ID" value="KAH7025154.1"/>
    <property type="molecule type" value="Genomic_DNA"/>
</dbReference>
<keyword evidence="3 7" id="KW-0812">Transmembrane</keyword>
<keyword evidence="4 7" id="KW-1133">Transmembrane helix</keyword>
<reference evidence="8" key="1">
    <citation type="journal article" date="2021" name="Nat. Commun.">
        <title>Genetic determinants of endophytism in the Arabidopsis root mycobiome.</title>
        <authorList>
            <person name="Mesny F."/>
            <person name="Miyauchi S."/>
            <person name="Thiergart T."/>
            <person name="Pickel B."/>
            <person name="Atanasova L."/>
            <person name="Karlsson M."/>
            <person name="Huettel B."/>
            <person name="Barry K.W."/>
            <person name="Haridas S."/>
            <person name="Chen C."/>
            <person name="Bauer D."/>
            <person name="Andreopoulos W."/>
            <person name="Pangilinan J."/>
            <person name="LaButti K."/>
            <person name="Riley R."/>
            <person name="Lipzen A."/>
            <person name="Clum A."/>
            <person name="Drula E."/>
            <person name="Henrissat B."/>
            <person name="Kohler A."/>
            <person name="Grigoriev I.V."/>
            <person name="Martin F.M."/>
            <person name="Hacquard S."/>
        </authorList>
    </citation>
    <scope>NUCLEOTIDE SEQUENCE</scope>
    <source>
        <strain evidence="8">MPI-CAGE-CH-0230</strain>
    </source>
</reference>
<name>A0A9P8XXN1_9PEZI</name>
<dbReference type="InterPro" id="IPR045225">
    <property type="entry name" value="Uracil/uridine/allantoin_perm"/>
</dbReference>
<dbReference type="OrthoDB" id="2018619at2759"/>
<gene>
    <name evidence="8" type="ORF">B0I36DRAFT_424707</name>
</gene>
<feature type="transmembrane region" description="Helical" evidence="7">
    <location>
        <begin position="532"/>
        <end position="556"/>
    </location>
</feature>
<evidence type="ECO:0000256" key="3">
    <source>
        <dbReference type="ARBA" id="ARBA00022692"/>
    </source>
</evidence>
<proteinExistence type="inferred from homology"/>
<keyword evidence="9" id="KW-1185">Reference proteome</keyword>
<comment type="caution">
    <text evidence="8">The sequence shown here is derived from an EMBL/GenBank/DDBJ whole genome shotgun (WGS) entry which is preliminary data.</text>
</comment>
<feature type="transmembrane region" description="Helical" evidence="7">
    <location>
        <begin position="152"/>
        <end position="174"/>
    </location>
</feature>
<evidence type="ECO:0000256" key="4">
    <source>
        <dbReference type="ARBA" id="ARBA00022989"/>
    </source>
</evidence>
<evidence type="ECO:0000256" key="6">
    <source>
        <dbReference type="SAM" id="MobiDB-lite"/>
    </source>
</evidence>
<dbReference type="GO" id="GO:0015205">
    <property type="term" value="F:nucleobase transmembrane transporter activity"/>
    <property type="evidence" value="ECO:0007669"/>
    <property type="project" value="TreeGrafter"/>
</dbReference>
<protein>
    <submittedName>
        <fullName evidence="8">Permease for cytosine/purines, uracil, thiamine, allantoin-domain-containing protein</fullName>
    </submittedName>
</protein>
<dbReference type="GeneID" id="70191839"/>
<feature type="transmembrane region" description="Helical" evidence="7">
    <location>
        <begin position="405"/>
        <end position="430"/>
    </location>
</feature>
<comment type="subcellular location">
    <subcellularLocation>
        <location evidence="1">Membrane</location>
        <topology evidence="1">Multi-pass membrane protein</topology>
    </subcellularLocation>
</comment>
<feature type="transmembrane region" description="Helical" evidence="7">
    <location>
        <begin position="180"/>
        <end position="204"/>
    </location>
</feature>
<evidence type="ECO:0000256" key="2">
    <source>
        <dbReference type="ARBA" id="ARBA00008974"/>
    </source>
</evidence>
<dbReference type="Gene3D" id="1.10.4160.10">
    <property type="entry name" value="Hydantoin permease"/>
    <property type="match status" value="1"/>
</dbReference>
<evidence type="ECO:0000256" key="5">
    <source>
        <dbReference type="ARBA" id="ARBA00023136"/>
    </source>
</evidence>
<dbReference type="GO" id="GO:0005886">
    <property type="term" value="C:plasma membrane"/>
    <property type="evidence" value="ECO:0007669"/>
    <property type="project" value="TreeGrafter"/>
</dbReference>
<comment type="similarity">
    <text evidence="2">Belongs to the purine-cytosine permease (2.A.39) family.</text>
</comment>
<evidence type="ECO:0000313" key="8">
    <source>
        <dbReference type="EMBL" id="KAH7025154.1"/>
    </source>
</evidence>
<evidence type="ECO:0000313" key="9">
    <source>
        <dbReference type="Proteomes" id="UP000756346"/>
    </source>
</evidence>
<dbReference type="PANTHER" id="PTHR30618">
    <property type="entry name" value="NCS1 FAMILY PURINE/PYRIMIDINE TRANSPORTER"/>
    <property type="match status" value="1"/>
</dbReference>
<feature type="transmembrane region" description="Helical" evidence="7">
    <location>
        <begin position="450"/>
        <end position="468"/>
    </location>
</feature>
<dbReference type="AlphaFoldDB" id="A0A9P8XXN1"/>
<keyword evidence="5 7" id="KW-0472">Membrane</keyword>
<feature type="transmembrane region" description="Helical" evidence="7">
    <location>
        <begin position="362"/>
        <end position="385"/>
    </location>
</feature>
<dbReference type="RefSeq" id="XP_046008702.1">
    <property type="nucleotide sequence ID" value="XM_046162293.1"/>
</dbReference>
<dbReference type="Proteomes" id="UP000756346">
    <property type="component" value="Unassembled WGS sequence"/>
</dbReference>
<feature type="region of interest" description="Disordered" evidence="6">
    <location>
        <begin position="1"/>
        <end position="80"/>
    </location>
</feature>
<feature type="transmembrane region" description="Helical" evidence="7">
    <location>
        <begin position="211"/>
        <end position="234"/>
    </location>
</feature>
<organism evidence="8 9">
    <name type="scientific">Microdochium trichocladiopsis</name>
    <dbReference type="NCBI Taxonomy" id="1682393"/>
    <lineage>
        <taxon>Eukaryota</taxon>
        <taxon>Fungi</taxon>
        <taxon>Dikarya</taxon>
        <taxon>Ascomycota</taxon>
        <taxon>Pezizomycotina</taxon>
        <taxon>Sordariomycetes</taxon>
        <taxon>Xylariomycetidae</taxon>
        <taxon>Xylariales</taxon>
        <taxon>Microdochiaceae</taxon>
        <taxon>Microdochium</taxon>
    </lineage>
</organism>
<feature type="transmembrane region" description="Helical" evidence="7">
    <location>
        <begin position="474"/>
        <end position="496"/>
    </location>
</feature>
<sequence length="627" mass="68544">MPLASGSVLSQDRRNCQREPGGGRWVVNGETQKLKAPNQPLMAASHRQGQGVAQARSCPFPSLSSSTTSSQPKHQETTAKMKMDNYKAGLRARFKMDPETVANGSRLTNWDLEPIDEERRNWNWKTYASYWISESWSVTQFTIGAQMVVSGLLWWHALIACAVAHLFGAAFAVFNCRSGAAYHIAFPVAVRACFGVYGGLWPVFSRSVLDLVWYGIQCTFGGTFIDVAFVAIFGDAWKNIPNALPASASITTRGMTAFFLYWVLQSWTTFYRPNEMKWMYYAKSVLMPINMFGLFICAMIRSGGPGDFQLTEFAASRAALAWAMLAAVNSALNGNFGPLVASGQDITRFARSRRDATIGQAISAPWSATVVVALGLITAACSRKIYGEAYWSPALLLEAIMEENFSGATRFACLVSAVVYIFGNVCTNYIANIVPFGSDATALWPRRINYIRATVICAAVGGWLMVPWKVSVDGAAFVNAVVGMGIFVATLIGVMLSDYYVIRKGNYFIEDLYSTDPKGRYYYTKGFNLRAYAAYVVGVAIQFPGFLGTLGVTSLAAPLEPPQQIYTLGYLLAFATAFVVYTAICLVFPDAAMKEAGAMKFEELSSVGGDSGHIDIDASKEKNMAEV</sequence>